<dbReference type="ExpressionAtlas" id="A0A1D6KVW2">
    <property type="expression patterns" value="baseline and differential"/>
</dbReference>
<dbReference type="Pfam" id="PF12937">
    <property type="entry name" value="F-box-like"/>
    <property type="match status" value="1"/>
</dbReference>
<dbReference type="AlphaFoldDB" id="A0A1D6KVW2"/>
<dbReference type="SUPFAM" id="SSF81383">
    <property type="entry name" value="F-box domain"/>
    <property type="match status" value="1"/>
</dbReference>
<dbReference type="SMART" id="SM00256">
    <property type="entry name" value="FBOX"/>
    <property type="match status" value="1"/>
</dbReference>
<dbReference type="InterPro" id="IPR055312">
    <property type="entry name" value="FBL15-like"/>
</dbReference>
<dbReference type="InterPro" id="IPR032675">
    <property type="entry name" value="LRR_dom_sf"/>
</dbReference>
<dbReference type="Gene3D" id="3.80.10.10">
    <property type="entry name" value="Ribonuclease Inhibitor"/>
    <property type="match status" value="3"/>
</dbReference>
<proteinExistence type="predicted"/>
<dbReference type="InterPro" id="IPR055411">
    <property type="entry name" value="LRR_FXL15/At3g58940/PEG3-like"/>
</dbReference>
<dbReference type="InterPro" id="IPR006553">
    <property type="entry name" value="Leu-rich_rpt_Cys-con_subtyp"/>
</dbReference>
<dbReference type="InterPro" id="IPR001810">
    <property type="entry name" value="F-box_dom"/>
</dbReference>
<dbReference type="Pfam" id="PF24758">
    <property type="entry name" value="LRR_At5g56370"/>
    <property type="match status" value="1"/>
</dbReference>
<dbReference type="Gene3D" id="1.20.1280.50">
    <property type="match status" value="1"/>
</dbReference>
<name>A0A1D6KVW2_MAIZE</name>
<gene>
    <name evidence="1" type="ORF">ZEAMMB73_Zm00001d033037</name>
</gene>
<dbReference type="SMART" id="SM00367">
    <property type="entry name" value="LRR_CC"/>
    <property type="match status" value="12"/>
</dbReference>
<accession>A0A1D6KVW2</accession>
<dbReference type="PANTHER" id="PTHR34709">
    <property type="entry name" value="OS10G0396666 PROTEIN"/>
    <property type="match status" value="1"/>
</dbReference>
<organism evidence="1">
    <name type="scientific">Zea mays</name>
    <name type="common">Maize</name>
    <dbReference type="NCBI Taxonomy" id="4577"/>
    <lineage>
        <taxon>Eukaryota</taxon>
        <taxon>Viridiplantae</taxon>
        <taxon>Streptophyta</taxon>
        <taxon>Embryophyta</taxon>
        <taxon>Tracheophyta</taxon>
        <taxon>Spermatophyta</taxon>
        <taxon>Magnoliopsida</taxon>
        <taxon>Liliopsida</taxon>
        <taxon>Poales</taxon>
        <taxon>Poaceae</taxon>
        <taxon>PACMAD clade</taxon>
        <taxon>Panicoideae</taxon>
        <taxon>Andropogonodae</taxon>
        <taxon>Andropogoneae</taxon>
        <taxon>Tripsacinae</taxon>
        <taxon>Zea</taxon>
    </lineage>
</organism>
<reference evidence="1" key="1">
    <citation type="submission" date="2015-12" db="EMBL/GenBank/DDBJ databases">
        <title>Update maize B73 reference genome by single molecule sequencing technologies.</title>
        <authorList>
            <consortium name="Maize Genome Sequencing Project"/>
            <person name="Ware D."/>
        </authorList>
    </citation>
    <scope>NUCLEOTIDE SEQUENCE [LARGE SCALE GENOMIC DNA]</scope>
    <source>
        <tissue evidence="1">Seedling</tissue>
    </source>
</reference>
<sequence>MKTETCRINGSEYDTLAKHELEFGLSLFANDGSESPRDANNEQVDDAENSGGRNSVDVGIRMDLSDDFLHMIFSFLDQKDLCRAGVTCKQWRSASVHDDFWKCLKFENTSVSLENFVNICRHYQSVTELNLHGVINAETLVLEAIMFLRSPLQFSPILAHPSALLLYLFDGLSCRHLKTLTMGKGQLGESFFQALAECPLLTALTVNDASLGSGIQEVTVNHDGLRELHILKCRALRISVRCSQLQILSLRRTGMAHVSLNCPQLLELDFQSCHKLSDNAIRQAATACPLLAKLDMSSCSCVTDETLRDIASSCPSLSVLDASNCPNISFESVRLPMLIDLRLLSCEGITSASMAAIAYSRLLEALQLDNCSLLTSVSLDLPHLKNISLVHLRKFADLNLRSPVLSYIKVSRCSALHRVSITSTTLQKLVLQKQESLSSLSLQCHNLIDVDLTECESLTNAVCEVFSDGGGCPMLRSLILDNCENLSIVELNSSSLSCLSLAGCRSMTLLRLSCPNLQHVNLDGCDHLQSAAFCPVGLESLNLGICPKLSVLHIEAPNMSILELKGCGVLSKASINCPRLTSLDASFCRQLVDDSLTCMSEACPMIEHLILSSCLSIGIDGLSSLHCLHKLTLLDLSYTFLDNLKPVFNSCLQLKVLKLSACKYLSDSSLDALYREGALPLLVELDLSYSSIGQNAIEDLLACCTNLVNVNLNGCTNFQELVCGSDDSSCVDMPVDFCAPSSAIKSEEISERSGRLLEVLNCTGCPNIKKVVIPSIANFLHLSKINLNLSTNLKEVDLTCPNLLTLNLSNCSSLEVLKLDCPRLSNLQLLACIMLQEEELESAISLCSALEFLNVHSCPKINALDFGRLRLGCPSLKRIQSSLIS</sequence>
<protein>
    <submittedName>
        <fullName evidence="1">F-box/LRR-repeat protein 15</fullName>
    </submittedName>
</protein>
<dbReference type="SUPFAM" id="SSF52047">
    <property type="entry name" value="RNI-like"/>
    <property type="match status" value="4"/>
</dbReference>
<dbReference type="InterPro" id="IPR036047">
    <property type="entry name" value="F-box-like_dom_sf"/>
</dbReference>
<dbReference type="EMBL" id="CM007647">
    <property type="protein sequence ID" value="ONM06635.1"/>
    <property type="molecule type" value="Genomic_DNA"/>
</dbReference>
<evidence type="ECO:0000313" key="1">
    <source>
        <dbReference type="EMBL" id="ONM06635.1"/>
    </source>
</evidence>
<dbReference type="PANTHER" id="PTHR34709:SF57">
    <property type="entry name" value="F-BOX DOMAIN-CONTAINING PROTEIN"/>
    <property type="match status" value="1"/>
</dbReference>